<evidence type="ECO:0008006" key="6">
    <source>
        <dbReference type="Google" id="ProtNLM"/>
    </source>
</evidence>
<dbReference type="EMBL" id="JQIF01000072">
    <property type="protein sequence ID" value="KGJ52301.1"/>
    <property type="molecule type" value="Genomic_DNA"/>
</dbReference>
<dbReference type="AlphaFoldDB" id="A0A099I3Y3"/>
<dbReference type="EMBL" id="WWTN01000073">
    <property type="protein sequence ID" value="MZH58328.1"/>
    <property type="molecule type" value="Genomic_DNA"/>
</dbReference>
<keyword evidence="1" id="KW-1133">Transmembrane helix</keyword>
<reference evidence="4" key="2">
    <citation type="journal article" date="2019" name="Nat. Med.">
        <title>A library of human gut bacterial isolates paired with longitudinal multiomics data enables mechanistic microbiome research.</title>
        <authorList>
            <person name="Poyet M."/>
            <person name="Groussin M."/>
            <person name="Gibbons S.M."/>
            <person name="Avila-Pacheco J."/>
            <person name="Jiang X."/>
            <person name="Kearney S.M."/>
            <person name="Perrotta A.R."/>
            <person name="Berdy B."/>
            <person name="Zhao S."/>
            <person name="Lieberman T.D."/>
            <person name="Swanson P.K."/>
            <person name="Smith M."/>
            <person name="Roesemann S."/>
            <person name="Alexander J.E."/>
            <person name="Rich S.A."/>
            <person name="Livny J."/>
            <person name="Vlamakis H."/>
            <person name="Clish C."/>
            <person name="Bullock K."/>
            <person name="Deik A."/>
            <person name="Scott J."/>
            <person name="Pierce K.A."/>
            <person name="Xavier R.J."/>
            <person name="Alm E.J."/>
        </authorList>
    </citation>
    <scope>NUCLEOTIDE SEQUENCE</scope>
    <source>
        <strain evidence="4">BIOML-A12</strain>
    </source>
</reference>
<protein>
    <recommendedName>
        <fullName evidence="6">LemA family protein</fullName>
    </recommendedName>
</protein>
<dbReference type="RefSeq" id="WP_008728277.1">
    <property type="nucleotide sequence ID" value="NZ_AP025565.1"/>
</dbReference>
<dbReference type="Proteomes" id="UP000030008">
    <property type="component" value="Unassembled WGS sequence"/>
</dbReference>
<dbReference type="Proteomes" id="UP000604383">
    <property type="component" value="Unassembled WGS sequence"/>
</dbReference>
<reference evidence="3" key="3">
    <citation type="journal article" date="2022" name="Clin. Infect. Dis.">
        <title>Association between Clostridium innocuum and antibiotic-associated diarrhea in adults and children: A cross-sectional study and comparative genomics analysis.</title>
        <authorList>
            <person name="Cherny K.E."/>
            <person name="Muscat E.B."/>
            <person name="Balaji A."/>
            <person name="Mukherjee J."/>
            <person name="Ozer E.A."/>
            <person name="Angarone M.P."/>
            <person name="Hauser A.R."/>
            <person name="Sichel J.S."/>
            <person name="Amponsah E."/>
            <person name="Kociolek L.K."/>
        </authorList>
    </citation>
    <scope>NUCLEOTIDE SEQUENCE</scope>
    <source>
        <strain evidence="3">NU1-AC-029v</strain>
    </source>
</reference>
<feature type="transmembrane region" description="Helical" evidence="1">
    <location>
        <begin position="6"/>
        <end position="24"/>
    </location>
</feature>
<proteinExistence type="predicted"/>
<dbReference type="EMBL" id="JAKTMA010000043">
    <property type="protein sequence ID" value="MCR0234901.1"/>
    <property type="molecule type" value="Genomic_DNA"/>
</dbReference>
<accession>A0A099I3Y3</accession>
<keyword evidence="1" id="KW-0472">Membrane</keyword>
<reference evidence="2 5" key="1">
    <citation type="submission" date="2014-08" db="EMBL/GenBank/DDBJ databases">
        <title>Clostridium innocuum, an unnegligible vancomycin-resistant pathogen causing extra-intestinal infections.</title>
        <authorList>
            <person name="Feng Y."/>
            <person name="Chiu C.-H."/>
        </authorList>
    </citation>
    <scope>NUCLEOTIDE SEQUENCE [LARGE SCALE GENOMIC DNA]</scope>
    <source>
        <strain evidence="2 5">AN88</strain>
    </source>
</reference>
<evidence type="ECO:0000256" key="1">
    <source>
        <dbReference type="SAM" id="Phobius"/>
    </source>
</evidence>
<gene>
    <name evidence="2" type="ORF">CIAN88_15235</name>
    <name evidence="4" type="ORF">GT664_21880</name>
    <name evidence="3" type="ORF">MKC95_19215</name>
</gene>
<dbReference type="Proteomes" id="UP001203972">
    <property type="component" value="Unassembled WGS sequence"/>
</dbReference>
<sequence>MIYIIIISLIIIIVPPIFIILSNLDYRKTIISECSQVYGIELNTISVKYTILEDRVAKYPMMNKEIKRLIKLEKDKYVDINKLVVGKFKISDLVPLCKSIQLFNEIEECKDKGVIDLFDDVREMNHKIATVRSPLKCKINGMKSKIQFFIILIIVKLFNKFKDFTRQDIEQVEKDNDFTVDSNLGLLN</sequence>
<organism evidence="2 5">
    <name type="scientific">Clostridium innocuum</name>
    <dbReference type="NCBI Taxonomy" id="1522"/>
    <lineage>
        <taxon>Bacteria</taxon>
        <taxon>Bacillati</taxon>
        <taxon>Bacillota</taxon>
        <taxon>Clostridia</taxon>
        <taxon>Eubacteriales</taxon>
        <taxon>Clostridiaceae</taxon>
        <taxon>Clostridium</taxon>
    </lineage>
</organism>
<comment type="caution">
    <text evidence="2">The sequence shown here is derived from an EMBL/GenBank/DDBJ whole genome shotgun (WGS) entry which is preliminary data.</text>
</comment>
<evidence type="ECO:0000313" key="3">
    <source>
        <dbReference type="EMBL" id="MCR0234901.1"/>
    </source>
</evidence>
<keyword evidence="1" id="KW-0812">Transmembrane</keyword>
<evidence type="ECO:0000313" key="4">
    <source>
        <dbReference type="EMBL" id="MZH58328.1"/>
    </source>
</evidence>
<evidence type="ECO:0000313" key="5">
    <source>
        <dbReference type="Proteomes" id="UP000030008"/>
    </source>
</evidence>
<name>A0A099I3Y3_CLOIN</name>
<evidence type="ECO:0000313" key="2">
    <source>
        <dbReference type="EMBL" id="KGJ52301.1"/>
    </source>
</evidence>